<dbReference type="Proteomes" id="UP000445000">
    <property type="component" value="Unassembled WGS sequence"/>
</dbReference>
<dbReference type="Pfam" id="PF13577">
    <property type="entry name" value="SnoaL_4"/>
    <property type="match status" value="1"/>
</dbReference>
<evidence type="ECO:0000313" key="3">
    <source>
        <dbReference type="Proteomes" id="UP000445000"/>
    </source>
</evidence>
<dbReference type="AlphaFoldDB" id="A0A829YAY0"/>
<dbReference type="InterPro" id="IPR032710">
    <property type="entry name" value="NTF2-like_dom_sf"/>
</dbReference>
<evidence type="ECO:0000313" key="2">
    <source>
        <dbReference type="EMBL" id="GFE79782.1"/>
    </source>
</evidence>
<accession>A0A829YAY0</accession>
<keyword evidence="3" id="KW-1185">Reference proteome</keyword>
<feature type="domain" description="SnoaL-like" evidence="1">
    <location>
        <begin position="6"/>
        <end position="132"/>
    </location>
</feature>
<sequence length="145" mass="16253">MADTAALEAHLAISKVKARYCRMLDTKDWAGFGALFTEDFVLDVSEGTSVPVIRGREAALQQVQTLVGSARTVHQVHTPEIDVQGDEAQVIWAMQDRVVWDTPRRGLASITGYGHYHERYVRQNGEWKIASLKLTRLHLDVQPAL</sequence>
<organism evidence="2 3">
    <name type="scientific">Steroidobacter agaridevorans</name>
    <dbReference type="NCBI Taxonomy" id="2695856"/>
    <lineage>
        <taxon>Bacteria</taxon>
        <taxon>Pseudomonadati</taxon>
        <taxon>Pseudomonadota</taxon>
        <taxon>Gammaproteobacteria</taxon>
        <taxon>Steroidobacterales</taxon>
        <taxon>Steroidobacteraceae</taxon>
        <taxon>Steroidobacter</taxon>
    </lineage>
</organism>
<reference evidence="3" key="1">
    <citation type="submission" date="2020-01" db="EMBL/GenBank/DDBJ databases">
        <title>'Steroidobacter agaridevorans' sp. nov., agar-degrading bacteria isolated from rhizosphere soils.</title>
        <authorList>
            <person name="Ikenaga M."/>
            <person name="Kataoka M."/>
            <person name="Murouchi A."/>
            <person name="Katsuragi S."/>
            <person name="Sakai M."/>
        </authorList>
    </citation>
    <scope>NUCLEOTIDE SEQUENCE [LARGE SCALE GENOMIC DNA]</scope>
    <source>
        <strain evidence="3">YU21-B</strain>
    </source>
</reference>
<protein>
    <submittedName>
        <fullName evidence="2">Bile-acid 7-alpha-dehydratase</fullName>
    </submittedName>
</protein>
<evidence type="ECO:0000259" key="1">
    <source>
        <dbReference type="Pfam" id="PF13577"/>
    </source>
</evidence>
<name>A0A829YAY0_9GAMM</name>
<dbReference type="InterPro" id="IPR037401">
    <property type="entry name" value="SnoaL-like"/>
</dbReference>
<dbReference type="EMBL" id="BLJN01000002">
    <property type="protein sequence ID" value="GFE79782.1"/>
    <property type="molecule type" value="Genomic_DNA"/>
</dbReference>
<dbReference type="SUPFAM" id="SSF54427">
    <property type="entry name" value="NTF2-like"/>
    <property type="match status" value="1"/>
</dbReference>
<dbReference type="CDD" id="cd00531">
    <property type="entry name" value="NTF2_like"/>
    <property type="match status" value="1"/>
</dbReference>
<proteinExistence type="predicted"/>
<comment type="caution">
    <text evidence="2">The sequence shown here is derived from an EMBL/GenBank/DDBJ whole genome shotgun (WGS) entry which is preliminary data.</text>
</comment>
<dbReference type="RefSeq" id="WP_161811542.1">
    <property type="nucleotide sequence ID" value="NZ_BLJN01000002.1"/>
</dbReference>
<dbReference type="Gene3D" id="3.10.450.50">
    <property type="match status" value="1"/>
</dbReference>
<gene>
    <name evidence="2" type="ORF">GCM10011487_17820</name>
</gene>